<sequence length="600" mass="63461">MLLFLSLALAKYSACFLVDTRERQTRVYCAAPVSPAAAASTRSLSAACSTPHTRGPRRGLLQDTWRSNSRSQASFPASSAFLAASFNSASSATPAETEHSPTCPEKKEVTPHCASTAPGAASPSGEAPYVQRGGVHAEPSRLSERAPQSPDDLECVEIDASLEGVSREGLLQLLRDVQQRLPEMYKHLAAGLPSDLATVSTEQLRMLLEQLLDFAEVADAGGPDNAEESPAVAEAETYCPKEPEVCQLLALTLPSKSASPAGDEAQSDPRGAAAEAPNGRIRHSDAAFAAWRRLLQQPENAAPGEPPLTEAEVAALSDEEVKLRYTQALQKARSDGIRATLRRCEHGDSAGPPLLDCKVQPSREDAGDLKSDSSAFRRDHRLPPAGLETPPRQEQPHRQSPQQHSLERRESPVHSVQTEALPAGGAAAPARRDTTAEGLQVEGAAQGENASTDSSKSHPAQPTAKASSPAVLVSTNAGGADVGSSPLPETATAHSEHGSPEEFKEAILATPLASPEPPAAPQSSSQATPGNSAPASRRPPDDHPGPPSRFAALGLSRSRRGEGGFKVADSTDLRWTAWWLCAPRQEAAKRWLTCCRSCRC</sequence>
<dbReference type="InParanoid" id="A0A1D3D5R7"/>
<feature type="region of interest" description="Disordered" evidence="1">
    <location>
        <begin position="513"/>
        <end position="565"/>
    </location>
</feature>
<protein>
    <submittedName>
        <fullName evidence="3">Uncharacterized protein</fullName>
    </submittedName>
</protein>
<organism evidence="3 4">
    <name type="scientific">Cyclospora cayetanensis</name>
    <dbReference type="NCBI Taxonomy" id="88456"/>
    <lineage>
        <taxon>Eukaryota</taxon>
        <taxon>Sar</taxon>
        <taxon>Alveolata</taxon>
        <taxon>Apicomplexa</taxon>
        <taxon>Conoidasida</taxon>
        <taxon>Coccidia</taxon>
        <taxon>Eucoccidiorida</taxon>
        <taxon>Eimeriorina</taxon>
        <taxon>Eimeriidae</taxon>
        <taxon>Cyclospora</taxon>
    </lineage>
</organism>
<keyword evidence="2" id="KW-0732">Signal</keyword>
<accession>A0A1D3D5R7</accession>
<reference evidence="3 4" key="1">
    <citation type="journal article" date="2016" name="BMC Genomics">
        <title>Comparative genomics reveals Cyclospora cayetanensis possesses coccidia-like metabolism and invasion components but unique surface antigens.</title>
        <authorList>
            <person name="Liu S."/>
            <person name="Wang L."/>
            <person name="Zheng H."/>
            <person name="Xu Z."/>
            <person name="Roellig D.M."/>
            <person name="Li N."/>
            <person name="Frace M.A."/>
            <person name="Tang K."/>
            <person name="Arrowood M.J."/>
            <person name="Moss D.M."/>
            <person name="Zhang L."/>
            <person name="Feng Y."/>
            <person name="Xiao L."/>
        </authorList>
    </citation>
    <scope>NUCLEOTIDE SEQUENCE [LARGE SCALE GENOMIC DNA]</scope>
    <source>
        <strain evidence="3 4">CHN_HEN01</strain>
    </source>
</reference>
<dbReference type="EMBL" id="JROU02000616">
    <property type="protein sequence ID" value="OEH78795.1"/>
    <property type="molecule type" value="Genomic_DNA"/>
</dbReference>
<dbReference type="AlphaFoldDB" id="A0A1D3D5R7"/>
<feature type="chain" id="PRO_5012113750" evidence="2">
    <location>
        <begin position="16"/>
        <end position="600"/>
    </location>
</feature>
<feature type="region of interest" description="Disordered" evidence="1">
    <location>
        <begin position="256"/>
        <end position="280"/>
    </location>
</feature>
<feature type="signal peptide" evidence="2">
    <location>
        <begin position="1"/>
        <end position="15"/>
    </location>
</feature>
<name>A0A1D3D5R7_9EIME</name>
<feature type="compositionally biased region" description="Low complexity" evidence="1">
    <location>
        <begin position="114"/>
        <end position="128"/>
    </location>
</feature>
<feature type="region of interest" description="Disordered" evidence="1">
    <location>
        <begin position="92"/>
        <end position="153"/>
    </location>
</feature>
<dbReference type="Proteomes" id="UP000095192">
    <property type="component" value="Unassembled WGS sequence"/>
</dbReference>
<gene>
    <name evidence="3" type="ORF">cyc_03008</name>
</gene>
<feature type="compositionally biased region" description="Polar residues" evidence="1">
    <location>
        <begin position="448"/>
        <end position="466"/>
    </location>
</feature>
<feature type="region of interest" description="Disordered" evidence="1">
    <location>
        <begin position="47"/>
        <end position="67"/>
    </location>
</feature>
<feature type="compositionally biased region" description="Basic and acidic residues" evidence="1">
    <location>
        <begin position="361"/>
        <end position="377"/>
    </location>
</feature>
<proteinExistence type="predicted"/>
<feature type="compositionally biased region" description="Low complexity" evidence="1">
    <location>
        <begin position="420"/>
        <end position="429"/>
    </location>
</feature>
<evidence type="ECO:0000313" key="4">
    <source>
        <dbReference type="Proteomes" id="UP000095192"/>
    </source>
</evidence>
<dbReference type="VEuPathDB" id="ToxoDB:cyc_03008"/>
<feature type="compositionally biased region" description="Basic and acidic residues" evidence="1">
    <location>
        <begin position="96"/>
        <end position="110"/>
    </location>
</feature>
<dbReference type="VEuPathDB" id="ToxoDB:LOC113146526"/>
<keyword evidence="4" id="KW-1185">Reference proteome</keyword>
<comment type="caution">
    <text evidence="3">The sequence shown here is derived from an EMBL/GenBank/DDBJ whole genome shotgun (WGS) entry which is preliminary data.</text>
</comment>
<evidence type="ECO:0000256" key="2">
    <source>
        <dbReference type="SAM" id="SignalP"/>
    </source>
</evidence>
<evidence type="ECO:0000313" key="3">
    <source>
        <dbReference type="EMBL" id="OEH78795.1"/>
    </source>
</evidence>
<feature type="region of interest" description="Disordered" evidence="1">
    <location>
        <begin position="344"/>
        <end position="501"/>
    </location>
</feature>
<evidence type="ECO:0000256" key="1">
    <source>
        <dbReference type="SAM" id="MobiDB-lite"/>
    </source>
</evidence>